<evidence type="ECO:0000256" key="6">
    <source>
        <dbReference type="NCBIfam" id="TIGR01068"/>
    </source>
</evidence>
<keyword evidence="5 9" id="KW-0676">Redox-active center</keyword>
<keyword evidence="12" id="KW-1185">Reference proteome</keyword>
<comment type="similarity">
    <text evidence="1 7">Belongs to the thioredoxin family.</text>
</comment>
<feature type="active site" description="Nucleophile" evidence="8">
    <location>
        <position position="30"/>
    </location>
</feature>
<dbReference type="AlphaFoldDB" id="A0A840V3V6"/>
<evidence type="ECO:0000256" key="1">
    <source>
        <dbReference type="ARBA" id="ARBA00008987"/>
    </source>
</evidence>
<dbReference type="InterPro" id="IPR005746">
    <property type="entry name" value="Thioredoxin"/>
</dbReference>
<dbReference type="InterPro" id="IPR036249">
    <property type="entry name" value="Thioredoxin-like_sf"/>
</dbReference>
<evidence type="ECO:0000256" key="9">
    <source>
        <dbReference type="PIRSR" id="PIRSR000077-4"/>
    </source>
</evidence>
<evidence type="ECO:0000259" key="10">
    <source>
        <dbReference type="PROSITE" id="PS51352"/>
    </source>
</evidence>
<evidence type="ECO:0000313" key="11">
    <source>
        <dbReference type="EMBL" id="MBB5350334.1"/>
    </source>
</evidence>
<feature type="active site" description="Nucleophile" evidence="8">
    <location>
        <position position="33"/>
    </location>
</feature>
<organism evidence="11 12">
    <name type="scientific">Haloferula luteola</name>
    <dbReference type="NCBI Taxonomy" id="595692"/>
    <lineage>
        <taxon>Bacteria</taxon>
        <taxon>Pseudomonadati</taxon>
        <taxon>Verrucomicrobiota</taxon>
        <taxon>Verrucomicrobiia</taxon>
        <taxon>Verrucomicrobiales</taxon>
        <taxon>Verrucomicrobiaceae</taxon>
        <taxon>Haloferula</taxon>
    </lineage>
</organism>
<dbReference type="GO" id="GO:0005829">
    <property type="term" value="C:cytosol"/>
    <property type="evidence" value="ECO:0007669"/>
    <property type="project" value="TreeGrafter"/>
</dbReference>
<sequence>MALQLNDSNFQSEVIDSDVPVLVDFWAEWCGPCKMIGPVIEQLSGEVEGKAKVGKVNVDEARELSVKYGVRSIPLLLFFKGGEVKDQIVGANVTKDQLKAKLEALA</sequence>
<dbReference type="Gene3D" id="3.40.30.10">
    <property type="entry name" value="Glutaredoxin"/>
    <property type="match status" value="1"/>
</dbReference>
<evidence type="ECO:0000256" key="8">
    <source>
        <dbReference type="PIRSR" id="PIRSR000077-1"/>
    </source>
</evidence>
<accession>A0A840V3V6</accession>
<dbReference type="CDD" id="cd02947">
    <property type="entry name" value="TRX_family"/>
    <property type="match status" value="1"/>
</dbReference>
<proteinExistence type="inferred from homology"/>
<dbReference type="NCBIfam" id="TIGR01068">
    <property type="entry name" value="thioredoxin"/>
    <property type="match status" value="1"/>
</dbReference>
<evidence type="ECO:0000313" key="12">
    <source>
        <dbReference type="Proteomes" id="UP000557717"/>
    </source>
</evidence>
<dbReference type="GO" id="GO:0045454">
    <property type="term" value="P:cell redox homeostasis"/>
    <property type="evidence" value="ECO:0007669"/>
    <property type="project" value="TreeGrafter"/>
</dbReference>
<keyword evidence="4 9" id="KW-1015">Disulfide bond</keyword>
<dbReference type="EMBL" id="JACHFD010000002">
    <property type="protein sequence ID" value="MBB5350334.1"/>
    <property type="molecule type" value="Genomic_DNA"/>
</dbReference>
<dbReference type="PROSITE" id="PS51352">
    <property type="entry name" value="THIOREDOXIN_2"/>
    <property type="match status" value="1"/>
</dbReference>
<feature type="site" description="Deprotonates C-terminal active site Cys" evidence="8">
    <location>
        <position position="24"/>
    </location>
</feature>
<protein>
    <recommendedName>
        <fullName evidence="6 7">Thioredoxin</fullName>
    </recommendedName>
</protein>
<dbReference type="InterPro" id="IPR013766">
    <property type="entry name" value="Thioredoxin_domain"/>
</dbReference>
<feature type="site" description="Contributes to redox potential value" evidence="8">
    <location>
        <position position="31"/>
    </location>
</feature>
<evidence type="ECO:0000256" key="7">
    <source>
        <dbReference type="PIRNR" id="PIRNR000077"/>
    </source>
</evidence>
<comment type="caution">
    <text evidence="11">The sequence shown here is derived from an EMBL/GenBank/DDBJ whole genome shotgun (WGS) entry which is preliminary data.</text>
</comment>
<feature type="site" description="Contributes to redox potential value" evidence="8">
    <location>
        <position position="32"/>
    </location>
</feature>
<feature type="disulfide bond" description="Redox-active" evidence="9">
    <location>
        <begin position="30"/>
        <end position="33"/>
    </location>
</feature>
<dbReference type="PROSITE" id="PS00194">
    <property type="entry name" value="THIOREDOXIN_1"/>
    <property type="match status" value="1"/>
</dbReference>
<dbReference type="InterPro" id="IPR017937">
    <property type="entry name" value="Thioredoxin_CS"/>
</dbReference>
<feature type="domain" description="Thioredoxin" evidence="10">
    <location>
        <begin position="1"/>
        <end position="106"/>
    </location>
</feature>
<name>A0A840V3V6_9BACT</name>
<evidence type="ECO:0000256" key="2">
    <source>
        <dbReference type="ARBA" id="ARBA00022448"/>
    </source>
</evidence>
<keyword evidence="2" id="KW-0813">Transport</keyword>
<dbReference type="SUPFAM" id="SSF52833">
    <property type="entry name" value="Thioredoxin-like"/>
    <property type="match status" value="1"/>
</dbReference>
<dbReference type="FunFam" id="3.40.30.10:FF:000001">
    <property type="entry name" value="Thioredoxin"/>
    <property type="match status" value="1"/>
</dbReference>
<dbReference type="RefSeq" id="WP_184015553.1">
    <property type="nucleotide sequence ID" value="NZ_JACHFD010000002.1"/>
</dbReference>
<dbReference type="PANTHER" id="PTHR45663">
    <property type="entry name" value="GEO12009P1"/>
    <property type="match status" value="1"/>
</dbReference>
<dbReference type="PIRSF" id="PIRSF000077">
    <property type="entry name" value="Thioredoxin"/>
    <property type="match status" value="1"/>
</dbReference>
<gene>
    <name evidence="11" type="ORF">HNR46_000558</name>
</gene>
<dbReference type="Proteomes" id="UP000557717">
    <property type="component" value="Unassembled WGS sequence"/>
</dbReference>
<dbReference type="PANTHER" id="PTHR45663:SF11">
    <property type="entry name" value="GEO12009P1"/>
    <property type="match status" value="1"/>
</dbReference>
<dbReference type="PRINTS" id="PR00421">
    <property type="entry name" value="THIOREDOXIN"/>
</dbReference>
<evidence type="ECO:0000256" key="3">
    <source>
        <dbReference type="ARBA" id="ARBA00022982"/>
    </source>
</evidence>
<evidence type="ECO:0000256" key="4">
    <source>
        <dbReference type="ARBA" id="ARBA00023157"/>
    </source>
</evidence>
<evidence type="ECO:0000256" key="5">
    <source>
        <dbReference type="ARBA" id="ARBA00023284"/>
    </source>
</evidence>
<dbReference type="Pfam" id="PF00085">
    <property type="entry name" value="Thioredoxin"/>
    <property type="match status" value="1"/>
</dbReference>
<keyword evidence="3" id="KW-0249">Electron transport</keyword>
<reference evidence="11 12" key="1">
    <citation type="submission" date="2020-08" db="EMBL/GenBank/DDBJ databases">
        <title>Genomic Encyclopedia of Type Strains, Phase IV (KMG-IV): sequencing the most valuable type-strain genomes for metagenomic binning, comparative biology and taxonomic classification.</title>
        <authorList>
            <person name="Goeker M."/>
        </authorList>
    </citation>
    <scope>NUCLEOTIDE SEQUENCE [LARGE SCALE GENOMIC DNA]</scope>
    <source>
        <strain evidence="11 12">YC6886</strain>
    </source>
</reference>
<dbReference type="GO" id="GO:0015035">
    <property type="term" value="F:protein-disulfide reductase activity"/>
    <property type="evidence" value="ECO:0007669"/>
    <property type="project" value="UniProtKB-UniRule"/>
</dbReference>